<dbReference type="AlphaFoldDB" id="B2KD27"/>
<protein>
    <submittedName>
        <fullName evidence="1">Uncharacterized protein</fullName>
    </submittedName>
</protein>
<accession>B2KD27</accession>
<evidence type="ECO:0000313" key="1">
    <source>
        <dbReference type="EMBL" id="ACC98423.1"/>
    </source>
</evidence>
<dbReference type="RefSeq" id="WP_012415038.1">
    <property type="nucleotide sequence ID" value="NC_010644.1"/>
</dbReference>
<reference evidence="1 2" key="1">
    <citation type="journal article" date="2009" name="Appl. Environ. Microbiol.">
        <title>Genomic analysis of 'Elusimicrobium minutum,' the first cultivated representative of the phylum 'Elusimicrobia' (formerly termite group 1).</title>
        <authorList>
            <person name="Herlemann D.P.R."/>
            <person name="Geissinger O."/>
            <person name="Ikeda-Ohtsubo W."/>
            <person name="Kunin V."/>
            <person name="Sun H."/>
            <person name="Lapidus A."/>
            <person name="Hugenholtz P."/>
            <person name="Brune A."/>
        </authorList>
    </citation>
    <scope>NUCLEOTIDE SEQUENCE [LARGE SCALE GENOMIC DNA]</scope>
    <source>
        <strain evidence="1 2">Pei191</strain>
    </source>
</reference>
<gene>
    <name evidence="1" type="ordered locus">Emin_0868</name>
</gene>
<keyword evidence="2" id="KW-1185">Reference proteome</keyword>
<name>B2KD27_ELUMP</name>
<organism evidence="1 2">
    <name type="scientific">Elusimicrobium minutum (strain Pei191)</name>
    <dbReference type="NCBI Taxonomy" id="445932"/>
    <lineage>
        <taxon>Bacteria</taxon>
        <taxon>Pseudomonadati</taxon>
        <taxon>Elusimicrobiota</taxon>
        <taxon>Elusimicrobia</taxon>
        <taxon>Elusimicrobiales</taxon>
        <taxon>Elusimicrobiaceae</taxon>
        <taxon>Elusimicrobium</taxon>
    </lineage>
</organism>
<dbReference type="STRING" id="445932.Emin_0868"/>
<evidence type="ECO:0000313" key="2">
    <source>
        <dbReference type="Proteomes" id="UP000001029"/>
    </source>
</evidence>
<dbReference type="HOGENOM" id="CLU_2989476_0_0_0"/>
<dbReference type="Proteomes" id="UP000001029">
    <property type="component" value="Chromosome"/>
</dbReference>
<sequence>MGILLGLKQHIDQKNGVSSDKFRDCIKYLRRYSAVTSIDYLSSEEISKITLDFLSNN</sequence>
<dbReference type="KEGG" id="emi:Emin_0868"/>
<proteinExistence type="predicted"/>
<dbReference type="EMBL" id="CP001055">
    <property type="protein sequence ID" value="ACC98423.1"/>
    <property type="molecule type" value="Genomic_DNA"/>
</dbReference>